<dbReference type="Gene3D" id="3.40.50.980">
    <property type="match status" value="2"/>
</dbReference>
<dbReference type="InterPro" id="IPR000873">
    <property type="entry name" value="AMP-dep_synth/lig_dom"/>
</dbReference>
<evidence type="ECO:0000313" key="8">
    <source>
        <dbReference type="RefSeq" id="XP_025422647.1"/>
    </source>
</evidence>
<evidence type="ECO:0000313" key="7">
    <source>
        <dbReference type="Proteomes" id="UP000694846"/>
    </source>
</evidence>
<evidence type="ECO:0000259" key="6">
    <source>
        <dbReference type="Pfam" id="PF13193"/>
    </source>
</evidence>
<dbReference type="GO" id="GO:0005777">
    <property type="term" value="C:peroxisome"/>
    <property type="evidence" value="ECO:0007669"/>
    <property type="project" value="UniProtKB-SubCell"/>
</dbReference>
<name>A0A8B8GI14_9HEMI</name>
<dbReference type="Gene3D" id="3.30.300.30">
    <property type="match status" value="1"/>
</dbReference>
<protein>
    <submittedName>
        <fullName evidence="8 9">4-coumarate--CoA ligase 1</fullName>
    </submittedName>
</protein>
<gene>
    <name evidence="8 9" type="primary">LOC112692254</name>
</gene>
<dbReference type="PANTHER" id="PTHR24096:SF149">
    <property type="entry name" value="AMP-BINDING DOMAIN-CONTAINING PROTEIN-RELATED"/>
    <property type="match status" value="1"/>
</dbReference>
<evidence type="ECO:0000259" key="5">
    <source>
        <dbReference type="Pfam" id="PF00501"/>
    </source>
</evidence>
<organism evidence="7 9">
    <name type="scientific">Sipha flava</name>
    <name type="common">yellow sugarcane aphid</name>
    <dbReference type="NCBI Taxonomy" id="143950"/>
    <lineage>
        <taxon>Eukaryota</taxon>
        <taxon>Metazoa</taxon>
        <taxon>Ecdysozoa</taxon>
        <taxon>Arthropoda</taxon>
        <taxon>Hexapoda</taxon>
        <taxon>Insecta</taxon>
        <taxon>Pterygota</taxon>
        <taxon>Neoptera</taxon>
        <taxon>Paraneoptera</taxon>
        <taxon>Hemiptera</taxon>
        <taxon>Sternorrhyncha</taxon>
        <taxon>Aphidomorpha</taxon>
        <taxon>Aphidoidea</taxon>
        <taxon>Aphididae</taxon>
        <taxon>Sipha</taxon>
    </lineage>
</organism>
<keyword evidence="4" id="KW-0576">Peroxisome</keyword>
<evidence type="ECO:0000256" key="1">
    <source>
        <dbReference type="ARBA" id="ARBA00004275"/>
    </source>
</evidence>
<comment type="subcellular location">
    <subcellularLocation>
        <location evidence="1">Peroxisome</location>
    </subcellularLocation>
</comment>
<keyword evidence="3 8" id="KW-0436">Ligase</keyword>
<evidence type="ECO:0000256" key="4">
    <source>
        <dbReference type="ARBA" id="ARBA00023140"/>
    </source>
</evidence>
<dbReference type="Pfam" id="PF13193">
    <property type="entry name" value="AMP-binding_C"/>
    <property type="match status" value="1"/>
</dbReference>
<dbReference type="RefSeq" id="XP_025422647.1">
    <property type="nucleotide sequence ID" value="XM_025566862.1"/>
</dbReference>
<feature type="domain" description="AMP-binding enzyme C-terminal" evidence="6">
    <location>
        <begin position="444"/>
        <end position="520"/>
    </location>
</feature>
<comment type="similarity">
    <text evidence="2">Belongs to the ATP-dependent AMP-binding enzyme family.</text>
</comment>
<dbReference type="AlphaFoldDB" id="A0A8B8GI14"/>
<dbReference type="InterPro" id="IPR025110">
    <property type="entry name" value="AMP-bd_C"/>
</dbReference>
<evidence type="ECO:0000256" key="2">
    <source>
        <dbReference type="ARBA" id="ARBA00006432"/>
    </source>
</evidence>
<dbReference type="SUPFAM" id="SSF56801">
    <property type="entry name" value="Acetyl-CoA synthetase-like"/>
    <property type="match status" value="1"/>
</dbReference>
<keyword evidence="7" id="KW-1185">Reference proteome</keyword>
<reference evidence="8 9" key="1">
    <citation type="submission" date="2025-04" db="UniProtKB">
        <authorList>
            <consortium name="RefSeq"/>
        </authorList>
    </citation>
    <scope>IDENTIFICATION</scope>
    <source>
        <tissue evidence="8 9">Whole body</tissue>
    </source>
</reference>
<dbReference type="Gene3D" id="2.30.38.10">
    <property type="entry name" value="Luciferase, Domain 3"/>
    <property type="match status" value="1"/>
</dbReference>
<dbReference type="Proteomes" id="UP000694846">
    <property type="component" value="Unplaced"/>
</dbReference>
<dbReference type="CDD" id="cd05911">
    <property type="entry name" value="Firefly_Luc_like"/>
    <property type="match status" value="1"/>
</dbReference>
<proteinExistence type="inferred from homology"/>
<dbReference type="GO" id="GO:0016405">
    <property type="term" value="F:CoA-ligase activity"/>
    <property type="evidence" value="ECO:0007669"/>
    <property type="project" value="TreeGrafter"/>
</dbReference>
<feature type="domain" description="AMP-dependent synthetase/ligase" evidence="5">
    <location>
        <begin position="36"/>
        <end position="393"/>
    </location>
</feature>
<dbReference type="OrthoDB" id="10253869at2759"/>
<dbReference type="InterPro" id="IPR045851">
    <property type="entry name" value="AMP-bd_C_sf"/>
</dbReference>
<evidence type="ECO:0000313" key="9">
    <source>
        <dbReference type="RefSeq" id="XP_025422648.1"/>
    </source>
</evidence>
<dbReference type="InterPro" id="IPR020845">
    <property type="entry name" value="AMP-binding_CS"/>
</dbReference>
<dbReference type="RefSeq" id="XP_025422648.1">
    <property type="nucleotide sequence ID" value="XM_025566863.1"/>
</dbReference>
<sequence length="535" mass="59567">MASTEENIVHSAPIPKYLLDSKSNLSQFFIRLLGEKGNVTAMIDFHDGSSFTFNNILNASFNIAEWLKYECGIKNDDIIGIFSENSIWYPSLVLAIWHIGSTCALFNPMYNEKELIHVLNICKPKMMISSKMGLNIVRDAAKKCDFIKYVCPLDVLCNPRTLQENNNFVPTKYDNSQTSVILFSSGTTGLPKGVELTHKSLYLCITVLNSCYSHSFVNSHDILMGLVPMFHGYGLLVICMCMSFGSKVIVLKYFDPDLFLKSIETQKITVLYAVPPLMVFLAKHPLIDKYNLSSLNAIYSGAAPLSLDIQHEIAKRIGKNKSLTILQGYGMTESCVLATLHDEDKDLPINNSVGKLLRGMSAKVIDLKSGKPLGANQCGELCFKGPMIMKGYYENPKETLATIDAEGWLHTGDVGYYDKDNLFYIVDRLKELIKYKGYQVAPAELESILLTHPEIDDAAVIGLPNVEAGELPMAFVVKSSNSTITEKDVLKFLNNQVSSQKRLRGGVQFLDSIPKNPSGKILRRVLKTLVIKSKI</sequence>
<accession>A0A8B8GI14</accession>
<dbReference type="Pfam" id="PF00501">
    <property type="entry name" value="AMP-binding"/>
    <property type="match status" value="1"/>
</dbReference>
<dbReference type="PROSITE" id="PS00455">
    <property type="entry name" value="AMP_BINDING"/>
    <property type="match status" value="1"/>
</dbReference>
<dbReference type="GeneID" id="112692254"/>
<evidence type="ECO:0000256" key="3">
    <source>
        <dbReference type="ARBA" id="ARBA00022598"/>
    </source>
</evidence>
<dbReference type="FunFam" id="3.30.300.30:FF:000007">
    <property type="entry name" value="4-coumarate--CoA ligase 2"/>
    <property type="match status" value="1"/>
</dbReference>
<dbReference type="PANTHER" id="PTHR24096">
    <property type="entry name" value="LONG-CHAIN-FATTY-ACID--COA LIGASE"/>
    <property type="match status" value="1"/>
</dbReference>